<dbReference type="InterPro" id="IPR007235">
    <property type="entry name" value="Glyco_trans_28_C"/>
</dbReference>
<evidence type="ECO:0000313" key="2">
    <source>
        <dbReference type="EMBL" id="GAA4780916.1"/>
    </source>
</evidence>
<dbReference type="Gene3D" id="3.40.50.2000">
    <property type="entry name" value="Glycogen Phosphorylase B"/>
    <property type="match status" value="1"/>
</dbReference>
<keyword evidence="3" id="KW-1185">Reference proteome</keyword>
<comment type="caution">
    <text evidence="2">The sequence shown here is derived from an EMBL/GenBank/DDBJ whole genome shotgun (WGS) entry which is preliminary data.</text>
</comment>
<evidence type="ECO:0000313" key="3">
    <source>
        <dbReference type="Proteomes" id="UP001501645"/>
    </source>
</evidence>
<organism evidence="2 3">
    <name type="scientific">Microbacterium gilvum</name>
    <dbReference type="NCBI Taxonomy" id="1336204"/>
    <lineage>
        <taxon>Bacteria</taxon>
        <taxon>Bacillati</taxon>
        <taxon>Actinomycetota</taxon>
        <taxon>Actinomycetes</taxon>
        <taxon>Micrococcales</taxon>
        <taxon>Microbacteriaceae</taxon>
        <taxon>Microbacterium</taxon>
    </lineage>
</organism>
<dbReference type="EMBL" id="BAABKO010000005">
    <property type="protein sequence ID" value="GAA4780916.1"/>
    <property type="molecule type" value="Genomic_DNA"/>
</dbReference>
<feature type="domain" description="Glycosyl transferase family 28 C-terminal" evidence="1">
    <location>
        <begin position="229"/>
        <end position="286"/>
    </location>
</feature>
<name>A0ABP9AGT4_9MICO</name>
<evidence type="ECO:0000259" key="1">
    <source>
        <dbReference type="Pfam" id="PF04101"/>
    </source>
</evidence>
<protein>
    <recommendedName>
        <fullName evidence="1">Glycosyl transferase family 28 C-terminal domain-containing protein</fullName>
    </recommendedName>
</protein>
<dbReference type="Pfam" id="PF04101">
    <property type="entry name" value="Glyco_tran_28_C"/>
    <property type="match status" value="1"/>
</dbReference>
<gene>
    <name evidence="2" type="ORF">GCM10023351_27450</name>
</gene>
<sequence>MSGGIGWYVHHHGLGHATRLRAVAAHLPGAITCFSSLARPDDLPANCSWVRIPLDDASAAPVIEPEAGGLLHWAPIGHPGHAGRLAAIAAWIGAHRPSAFVVDVSAEVALLTRLLGVRTVLMAQPGIRDDRPHRLAFDAASRIVAPWPRDLLRPAHLDRHLAKVVFTGGITRFAGRRRAAPGDDVVVLGGLGGSAITTQDIAAAQDVTGRTWRAVGAGPGAPWVADPWQDISEAGVVVSWAGQNAIADLAAAGARAVVIPQERPFDEQRETARALARAGLALVLDDWPMADEWPAVLDGAAAVRPEWERWEIDDAAARAAHAILETAGGR</sequence>
<reference evidence="3" key="1">
    <citation type="journal article" date="2019" name="Int. J. Syst. Evol. Microbiol.">
        <title>The Global Catalogue of Microorganisms (GCM) 10K type strain sequencing project: providing services to taxonomists for standard genome sequencing and annotation.</title>
        <authorList>
            <consortium name="The Broad Institute Genomics Platform"/>
            <consortium name="The Broad Institute Genome Sequencing Center for Infectious Disease"/>
            <person name="Wu L."/>
            <person name="Ma J."/>
        </authorList>
    </citation>
    <scope>NUCLEOTIDE SEQUENCE [LARGE SCALE GENOMIC DNA]</scope>
    <source>
        <strain evidence="3">JCM 18537</strain>
    </source>
</reference>
<dbReference type="SUPFAM" id="SSF53756">
    <property type="entry name" value="UDP-Glycosyltransferase/glycogen phosphorylase"/>
    <property type="match status" value="1"/>
</dbReference>
<proteinExistence type="predicted"/>
<accession>A0ABP9AGT4</accession>
<dbReference type="RefSeq" id="WP_345440175.1">
    <property type="nucleotide sequence ID" value="NZ_BAABKO010000005.1"/>
</dbReference>
<dbReference type="Proteomes" id="UP001501645">
    <property type="component" value="Unassembled WGS sequence"/>
</dbReference>